<dbReference type="PANTHER" id="PTHR43335:SF4">
    <property type="entry name" value="ABC TRANSPORTER, ATP-BINDING PROTEIN"/>
    <property type="match status" value="1"/>
</dbReference>
<gene>
    <name evidence="7" type="primary">btuD_3</name>
    <name evidence="7" type="ORF">LzC2_14160</name>
</gene>
<evidence type="ECO:0000256" key="4">
    <source>
        <dbReference type="ARBA" id="ARBA00022840"/>
    </source>
</evidence>
<organism evidence="7 8">
    <name type="scientific">Alienimonas chondri</name>
    <dbReference type="NCBI Taxonomy" id="2681879"/>
    <lineage>
        <taxon>Bacteria</taxon>
        <taxon>Pseudomonadati</taxon>
        <taxon>Planctomycetota</taxon>
        <taxon>Planctomycetia</taxon>
        <taxon>Planctomycetales</taxon>
        <taxon>Planctomycetaceae</taxon>
        <taxon>Alienimonas</taxon>
    </lineage>
</organism>
<evidence type="ECO:0000313" key="8">
    <source>
        <dbReference type="Proteomes" id="UP000609651"/>
    </source>
</evidence>
<evidence type="ECO:0000256" key="3">
    <source>
        <dbReference type="ARBA" id="ARBA00022741"/>
    </source>
</evidence>
<dbReference type="Pfam" id="PF00005">
    <property type="entry name" value="ABC_tran"/>
    <property type="match status" value="1"/>
</dbReference>
<evidence type="ECO:0000259" key="6">
    <source>
        <dbReference type="PROSITE" id="PS50893"/>
    </source>
</evidence>
<accession>A0ABX1VBM0</accession>
<feature type="compositionally biased region" description="Low complexity" evidence="5">
    <location>
        <begin position="1"/>
        <end position="24"/>
    </location>
</feature>
<dbReference type="SUPFAM" id="SSF52540">
    <property type="entry name" value="P-loop containing nucleoside triphosphate hydrolases"/>
    <property type="match status" value="1"/>
</dbReference>
<evidence type="ECO:0000256" key="5">
    <source>
        <dbReference type="SAM" id="MobiDB-lite"/>
    </source>
</evidence>
<name>A0ABX1VBM0_9PLAN</name>
<dbReference type="PROSITE" id="PS50893">
    <property type="entry name" value="ABC_TRANSPORTER_2"/>
    <property type="match status" value="1"/>
</dbReference>
<keyword evidence="4 7" id="KW-0067">ATP-binding</keyword>
<dbReference type="InterPro" id="IPR003593">
    <property type="entry name" value="AAA+_ATPase"/>
</dbReference>
<evidence type="ECO:0000313" key="7">
    <source>
        <dbReference type="EMBL" id="NNJ25346.1"/>
    </source>
</evidence>
<comment type="caution">
    <text evidence="7">The sequence shown here is derived from an EMBL/GenBank/DDBJ whole genome shotgun (WGS) entry which is preliminary data.</text>
</comment>
<dbReference type="PANTHER" id="PTHR43335">
    <property type="entry name" value="ABC TRANSPORTER, ATP-BINDING PROTEIN"/>
    <property type="match status" value="1"/>
</dbReference>
<protein>
    <submittedName>
        <fullName evidence="7">Vitamin B12 import ATP-binding protein BtuD</fullName>
    </submittedName>
</protein>
<evidence type="ECO:0000256" key="2">
    <source>
        <dbReference type="ARBA" id="ARBA00022448"/>
    </source>
</evidence>
<dbReference type="GO" id="GO:0005524">
    <property type="term" value="F:ATP binding"/>
    <property type="evidence" value="ECO:0007669"/>
    <property type="project" value="UniProtKB-KW"/>
</dbReference>
<dbReference type="CDD" id="cd03230">
    <property type="entry name" value="ABC_DR_subfamily_A"/>
    <property type="match status" value="1"/>
</dbReference>
<feature type="domain" description="ABC transporter" evidence="6">
    <location>
        <begin position="42"/>
        <end position="272"/>
    </location>
</feature>
<reference evidence="7 8" key="1">
    <citation type="journal article" date="2020" name="Syst. Appl. Microbiol.">
        <title>Alienimonas chondri sp. nov., a novel planctomycete isolated from the biofilm of the red alga Chondrus crispus.</title>
        <authorList>
            <person name="Vitorino I."/>
            <person name="Albuquerque L."/>
            <person name="Wiegand S."/>
            <person name="Kallscheuer N."/>
            <person name="da Costa M.S."/>
            <person name="Lobo-da-Cunha A."/>
            <person name="Jogler C."/>
            <person name="Lage O.M."/>
        </authorList>
    </citation>
    <scope>NUCLEOTIDE SEQUENCE [LARGE SCALE GENOMIC DNA]</scope>
    <source>
        <strain evidence="7 8">LzC2</strain>
    </source>
</reference>
<dbReference type="InterPro" id="IPR003439">
    <property type="entry name" value="ABC_transporter-like_ATP-bd"/>
</dbReference>
<keyword evidence="3" id="KW-0547">Nucleotide-binding</keyword>
<dbReference type="InterPro" id="IPR027417">
    <property type="entry name" value="P-loop_NTPase"/>
</dbReference>
<dbReference type="Gene3D" id="3.40.50.300">
    <property type="entry name" value="P-loop containing nucleotide triphosphate hydrolases"/>
    <property type="match status" value="1"/>
</dbReference>
<dbReference type="Proteomes" id="UP000609651">
    <property type="component" value="Unassembled WGS sequence"/>
</dbReference>
<sequence length="286" mass="30087">MTAAAVESPAAPAAVDRASAPSDPFAEESANAPTPGGPRAMIEAKGLSKFYGPFAAVRDVSFSVPEGQVCAFLGPNGAGKSTTMRMLTGFLAPSAGAATVGGHDVAEARIDAARTLGYLPENGPLYQEMSPAAFLSYVGKARGMASDRLKPRLEAMKEACSLAPVWGKPIAKLSRGYRQRVGMAQALLHDPSVLILDEPTGGLDPNQVAGVRELIGRLRDEGKTLLISTHILREVRAVCDRVLLISAGRLVFDGSADDLAGSEEEMEAKFRELTASPQGRGERRKA</sequence>
<comment type="similarity">
    <text evidence="1">Belongs to the ABC transporter superfamily.</text>
</comment>
<evidence type="ECO:0000256" key="1">
    <source>
        <dbReference type="ARBA" id="ARBA00005417"/>
    </source>
</evidence>
<dbReference type="EMBL" id="WTPX01000033">
    <property type="protein sequence ID" value="NNJ25346.1"/>
    <property type="molecule type" value="Genomic_DNA"/>
</dbReference>
<dbReference type="SMART" id="SM00382">
    <property type="entry name" value="AAA"/>
    <property type="match status" value="1"/>
</dbReference>
<keyword evidence="8" id="KW-1185">Reference proteome</keyword>
<proteinExistence type="inferred from homology"/>
<feature type="region of interest" description="Disordered" evidence="5">
    <location>
        <begin position="1"/>
        <end position="38"/>
    </location>
</feature>
<keyword evidence="2" id="KW-0813">Transport</keyword>